<sequence>MKFSDAPATFEGAQNLVVQGVERSCACMMPDYFPSGTYRADKTMSLSHDLDKWIYATNPIVPMPKEYPAGHEIPLHQHPRAQLVYAVDGIMELRTLHEYWLLPPLRGVWIPPFVDHHMQTRTPVSLRTLYVDLARLSMDLPSRTVGINISPLLREQLIRASLFSIDYKADSFESRLLEVTLEEILNSSAKGLNLPTGKDRRLRHICNTLINNPGDMRSLADWAQIVGATTRTLTRLFKNEIGTSFVYWRQQLRIVNAIFRLNTGESISQVAECLGYSSQSAFTVMFKRVTGNLPSEHLRKPLYGRLPEVKR</sequence>
<dbReference type="PROSITE" id="PS01124">
    <property type="entry name" value="HTH_ARAC_FAMILY_2"/>
    <property type="match status" value="1"/>
</dbReference>
<keyword evidence="4" id="KW-0804">Transcription</keyword>
<dbReference type="PANTHER" id="PTHR11019">
    <property type="entry name" value="HTH-TYPE TRANSCRIPTIONAL REGULATOR NIMR"/>
    <property type="match status" value="1"/>
</dbReference>
<dbReference type="RefSeq" id="WP_090903219.1">
    <property type="nucleotide sequence ID" value="NZ_FNYO01000156.1"/>
</dbReference>
<dbReference type="Gene3D" id="2.60.120.10">
    <property type="entry name" value="Jelly Rolls"/>
    <property type="match status" value="1"/>
</dbReference>
<dbReference type="Pfam" id="PF02311">
    <property type="entry name" value="AraC_binding"/>
    <property type="match status" value="1"/>
</dbReference>
<organism evidence="6 7">
    <name type="scientific">Azotobacter beijerinckii</name>
    <dbReference type="NCBI Taxonomy" id="170623"/>
    <lineage>
        <taxon>Bacteria</taxon>
        <taxon>Pseudomonadati</taxon>
        <taxon>Pseudomonadota</taxon>
        <taxon>Gammaproteobacteria</taxon>
        <taxon>Pseudomonadales</taxon>
        <taxon>Pseudomonadaceae</taxon>
        <taxon>Azotobacter</taxon>
    </lineage>
</organism>
<evidence type="ECO:0000313" key="6">
    <source>
        <dbReference type="EMBL" id="SEJ53904.1"/>
    </source>
</evidence>
<keyword evidence="2" id="KW-0805">Transcription regulation</keyword>
<dbReference type="FunFam" id="1.10.10.60:FF:000132">
    <property type="entry name" value="AraC family transcriptional regulator"/>
    <property type="match status" value="1"/>
</dbReference>
<feature type="domain" description="HTH araC/xylS-type" evidence="5">
    <location>
        <begin position="203"/>
        <end position="300"/>
    </location>
</feature>
<dbReference type="PROSITE" id="PS00041">
    <property type="entry name" value="HTH_ARAC_FAMILY_1"/>
    <property type="match status" value="1"/>
</dbReference>
<name>A0A1H6ZP18_9GAMM</name>
<evidence type="ECO:0000313" key="7">
    <source>
        <dbReference type="Proteomes" id="UP000199005"/>
    </source>
</evidence>
<evidence type="ECO:0000259" key="5">
    <source>
        <dbReference type="PROSITE" id="PS01124"/>
    </source>
</evidence>
<dbReference type="CDD" id="cd06124">
    <property type="entry name" value="cupin_NimR-like_N"/>
    <property type="match status" value="1"/>
</dbReference>
<evidence type="ECO:0000256" key="2">
    <source>
        <dbReference type="ARBA" id="ARBA00023015"/>
    </source>
</evidence>
<dbReference type="PANTHER" id="PTHR11019:SF159">
    <property type="entry name" value="TRANSCRIPTIONAL REGULATOR-RELATED"/>
    <property type="match status" value="1"/>
</dbReference>
<dbReference type="InterPro" id="IPR003313">
    <property type="entry name" value="AraC-bd"/>
</dbReference>
<dbReference type="SUPFAM" id="SSF51182">
    <property type="entry name" value="RmlC-like cupins"/>
    <property type="match status" value="1"/>
</dbReference>
<dbReference type="STRING" id="170623.SAMN04244579_04736"/>
<dbReference type="InterPro" id="IPR011051">
    <property type="entry name" value="RmlC_Cupin_sf"/>
</dbReference>
<proteinExistence type="predicted"/>
<dbReference type="InterPro" id="IPR018062">
    <property type="entry name" value="HTH_AraC-typ_CS"/>
</dbReference>
<accession>A0A1H6ZP18</accession>
<reference evidence="6 7" key="1">
    <citation type="submission" date="2016-10" db="EMBL/GenBank/DDBJ databases">
        <authorList>
            <person name="de Groot N.N."/>
        </authorList>
    </citation>
    <scope>NUCLEOTIDE SEQUENCE [LARGE SCALE GENOMIC DNA]</scope>
    <source>
        <strain evidence="6 7">DSM 1041</strain>
    </source>
</reference>
<dbReference type="GO" id="GO:0043565">
    <property type="term" value="F:sequence-specific DNA binding"/>
    <property type="evidence" value="ECO:0007669"/>
    <property type="project" value="InterPro"/>
</dbReference>
<dbReference type="AlphaFoldDB" id="A0A1H6ZP18"/>
<evidence type="ECO:0000256" key="3">
    <source>
        <dbReference type="ARBA" id="ARBA00023125"/>
    </source>
</evidence>
<dbReference type="EMBL" id="FNYO01000156">
    <property type="protein sequence ID" value="SEJ53904.1"/>
    <property type="molecule type" value="Genomic_DNA"/>
</dbReference>
<dbReference type="Proteomes" id="UP000199005">
    <property type="component" value="Unassembled WGS sequence"/>
</dbReference>
<dbReference type="GO" id="GO:0003700">
    <property type="term" value="F:DNA-binding transcription factor activity"/>
    <property type="evidence" value="ECO:0007669"/>
    <property type="project" value="InterPro"/>
</dbReference>
<dbReference type="SMART" id="SM00342">
    <property type="entry name" value="HTH_ARAC"/>
    <property type="match status" value="1"/>
</dbReference>
<dbReference type="InterPro" id="IPR009057">
    <property type="entry name" value="Homeodomain-like_sf"/>
</dbReference>
<dbReference type="Gene3D" id="1.10.10.60">
    <property type="entry name" value="Homeodomain-like"/>
    <property type="match status" value="1"/>
</dbReference>
<dbReference type="InterPro" id="IPR014710">
    <property type="entry name" value="RmlC-like_jellyroll"/>
</dbReference>
<keyword evidence="1" id="KW-0678">Repressor</keyword>
<evidence type="ECO:0000256" key="1">
    <source>
        <dbReference type="ARBA" id="ARBA00022491"/>
    </source>
</evidence>
<dbReference type="SUPFAM" id="SSF46689">
    <property type="entry name" value="Homeodomain-like"/>
    <property type="match status" value="1"/>
</dbReference>
<dbReference type="GO" id="GO:0009893">
    <property type="term" value="P:positive regulation of metabolic process"/>
    <property type="evidence" value="ECO:0007669"/>
    <property type="project" value="UniProtKB-ARBA"/>
</dbReference>
<dbReference type="InterPro" id="IPR018060">
    <property type="entry name" value="HTH_AraC"/>
</dbReference>
<dbReference type="Pfam" id="PF12833">
    <property type="entry name" value="HTH_18"/>
    <property type="match status" value="1"/>
</dbReference>
<gene>
    <name evidence="6" type="ORF">SAMN04244579_04736</name>
</gene>
<keyword evidence="3 6" id="KW-0238">DNA-binding</keyword>
<protein>
    <submittedName>
        <fullName evidence="6">AraC-type DNA-binding protein</fullName>
    </submittedName>
</protein>
<evidence type="ECO:0000256" key="4">
    <source>
        <dbReference type="ARBA" id="ARBA00023163"/>
    </source>
</evidence>